<dbReference type="GO" id="GO:0016787">
    <property type="term" value="F:hydrolase activity"/>
    <property type="evidence" value="ECO:0007669"/>
    <property type="project" value="UniProtKB-KW"/>
</dbReference>
<dbReference type="InterPro" id="IPR000868">
    <property type="entry name" value="Isochorismatase-like_dom"/>
</dbReference>
<dbReference type="SUPFAM" id="SSF52499">
    <property type="entry name" value="Isochorismatase-like hydrolases"/>
    <property type="match status" value="1"/>
</dbReference>
<evidence type="ECO:0000256" key="1">
    <source>
        <dbReference type="ARBA" id="ARBA00006336"/>
    </source>
</evidence>
<dbReference type="Proteomes" id="UP000027195">
    <property type="component" value="Unassembled WGS sequence"/>
</dbReference>
<dbReference type="HOGENOM" id="CLU_068979_8_2_1"/>
<reference evidence="5" key="1">
    <citation type="journal article" date="2014" name="Proc. Natl. Acad. Sci. U.S.A.">
        <title>Extensive sampling of basidiomycete genomes demonstrates inadequacy of the white-rot/brown-rot paradigm for wood decay fungi.</title>
        <authorList>
            <person name="Riley R."/>
            <person name="Salamov A.A."/>
            <person name="Brown D.W."/>
            <person name="Nagy L.G."/>
            <person name="Floudas D."/>
            <person name="Held B.W."/>
            <person name="Levasseur A."/>
            <person name="Lombard V."/>
            <person name="Morin E."/>
            <person name="Otillar R."/>
            <person name="Lindquist E.A."/>
            <person name="Sun H."/>
            <person name="LaButti K.M."/>
            <person name="Schmutz J."/>
            <person name="Jabbour D."/>
            <person name="Luo H."/>
            <person name="Baker S.E."/>
            <person name="Pisabarro A.G."/>
            <person name="Walton J.D."/>
            <person name="Blanchette R.A."/>
            <person name="Henrissat B."/>
            <person name="Martin F."/>
            <person name="Cullen D."/>
            <person name="Hibbett D.S."/>
            <person name="Grigoriev I.V."/>
        </authorList>
    </citation>
    <scope>NUCLEOTIDE SEQUENCE [LARGE SCALE GENOMIC DNA]</scope>
    <source>
        <strain evidence="5">FD-172 SS1</strain>
    </source>
</reference>
<keyword evidence="2" id="KW-0378">Hydrolase</keyword>
<evidence type="ECO:0000256" key="2">
    <source>
        <dbReference type="ARBA" id="ARBA00022801"/>
    </source>
</evidence>
<dbReference type="EMBL" id="KL198025">
    <property type="protein sequence ID" value="KDQ17129.1"/>
    <property type="molecule type" value="Genomic_DNA"/>
</dbReference>
<feature type="domain" description="Isochorismatase-like" evidence="3">
    <location>
        <begin position="8"/>
        <end position="184"/>
    </location>
</feature>
<accession>A0A067MNJ2</accession>
<dbReference type="PANTHER" id="PTHR43540:SF16">
    <property type="entry name" value="ISOCHORISMATASE-LIKE DOMAIN-CONTAINING PROTEIN"/>
    <property type="match status" value="1"/>
</dbReference>
<evidence type="ECO:0000313" key="5">
    <source>
        <dbReference type="Proteomes" id="UP000027195"/>
    </source>
</evidence>
<dbReference type="InParanoid" id="A0A067MNJ2"/>
<organism evidence="4 5">
    <name type="scientific">Botryobasidium botryosum (strain FD-172 SS1)</name>
    <dbReference type="NCBI Taxonomy" id="930990"/>
    <lineage>
        <taxon>Eukaryota</taxon>
        <taxon>Fungi</taxon>
        <taxon>Dikarya</taxon>
        <taxon>Basidiomycota</taxon>
        <taxon>Agaricomycotina</taxon>
        <taxon>Agaricomycetes</taxon>
        <taxon>Cantharellales</taxon>
        <taxon>Botryobasidiaceae</taxon>
        <taxon>Botryobasidium</taxon>
    </lineage>
</organism>
<dbReference type="InterPro" id="IPR050272">
    <property type="entry name" value="Isochorismatase-like_hydrls"/>
</dbReference>
<dbReference type="CDD" id="cd00431">
    <property type="entry name" value="cysteine_hydrolases"/>
    <property type="match status" value="1"/>
</dbReference>
<dbReference type="Pfam" id="PF00857">
    <property type="entry name" value="Isochorismatase"/>
    <property type="match status" value="1"/>
</dbReference>
<dbReference type="InterPro" id="IPR036380">
    <property type="entry name" value="Isochorismatase-like_sf"/>
</dbReference>
<evidence type="ECO:0000259" key="3">
    <source>
        <dbReference type="Pfam" id="PF00857"/>
    </source>
</evidence>
<dbReference type="AlphaFoldDB" id="A0A067MNJ2"/>
<dbReference type="PANTHER" id="PTHR43540">
    <property type="entry name" value="PEROXYUREIDOACRYLATE/UREIDOACRYLATE AMIDOHYDROLASE-RELATED"/>
    <property type="match status" value="1"/>
</dbReference>
<protein>
    <recommendedName>
        <fullName evidence="3">Isochorismatase-like domain-containing protein</fullName>
    </recommendedName>
</protein>
<dbReference type="OrthoDB" id="3249428at2759"/>
<keyword evidence="5" id="KW-1185">Reference proteome</keyword>
<comment type="similarity">
    <text evidence="1">Belongs to the isochorismatase family.</text>
</comment>
<proteinExistence type="inferred from homology"/>
<gene>
    <name evidence="4" type="ORF">BOTBODRAFT_64563</name>
</gene>
<dbReference type="Gene3D" id="3.40.50.850">
    <property type="entry name" value="Isochorismatase-like"/>
    <property type="match status" value="1"/>
</dbReference>
<evidence type="ECO:0000313" key="4">
    <source>
        <dbReference type="EMBL" id="KDQ17129.1"/>
    </source>
</evidence>
<name>A0A067MNJ2_BOTB1</name>
<sequence>MTYSKGHTALVLVDPYNDFLAEGGKLYPGLESSLKSTGVAPRLVSLVASARAAGVPIFYAPHRQFRPGDFDGFAFPAKVQVGIKAVEAFKFGSWGGEFYEGLEPDIEGGDVVATEHFTYSAFENTNLSFQLRKHGITHIALAGLTANTCIEATGRYAVELAYHVTMLKDATADFTAEALKTSVDINYPGFAHEVKTADEWLKEVQP</sequence>
<dbReference type="STRING" id="930990.A0A067MNJ2"/>